<evidence type="ECO:0000256" key="6">
    <source>
        <dbReference type="ARBA" id="ARBA00023326"/>
    </source>
</evidence>
<evidence type="ECO:0000256" key="1">
    <source>
        <dbReference type="ARBA" id="ARBA00005641"/>
    </source>
</evidence>
<dbReference type="Proteomes" id="UP001207408">
    <property type="component" value="Unassembled WGS sequence"/>
</dbReference>
<dbReference type="Pfam" id="PF13004">
    <property type="entry name" value="BACON"/>
    <property type="match status" value="2"/>
</dbReference>
<comment type="caution">
    <text evidence="10">The sequence shown here is derived from an EMBL/GenBank/DDBJ whole genome shotgun (WGS) entry which is preliminary data.</text>
</comment>
<evidence type="ECO:0000259" key="8">
    <source>
        <dbReference type="Pfam" id="PF00150"/>
    </source>
</evidence>
<feature type="domain" description="BACON" evidence="9">
    <location>
        <begin position="56"/>
        <end position="113"/>
    </location>
</feature>
<evidence type="ECO:0000256" key="7">
    <source>
        <dbReference type="RuleBase" id="RU361153"/>
    </source>
</evidence>
<keyword evidence="5 7" id="KW-0326">Glycosidase</keyword>
<evidence type="ECO:0000256" key="4">
    <source>
        <dbReference type="ARBA" id="ARBA00023277"/>
    </source>
</evidence>
<keyword evidence="3" id="KW-0136">Cellulose degradation</keyword>
<evidence type="ECO:0000313" key="11">
    <source>
        <dbReference type="Proteomes" id="UP001207408"/>
    </source>
</evidence>
<dbReference type="InterPro" id="IPR050386">
    <property type="entry name" value="Glycosyl_hydrolase_5"/>
</dbReference>
<dbReference type="GO" id="GO:0008422">
    <property type="term" value="F:beta-glucosidase activity"/>
    <property type="evidence" value="ECO:0007669"/>
    <property type="project" value="TreeGrafter"/>
</dbReference>
<dbReference type="RefSeq" id="WP_301200225.1">
    <property type="nucleotide sequence ID" value="NZ_JAPDPI010000027.1"/>
</dbReference>
<dbReference type="InterPro" id="IPR024361">
    <property type="entry name" value="BACON"/>
</dbReference>
<gene>
    <name evidence="10" type="ORF">OM074_13375</name>
</gene>
<dbReference type="InterPro" id="IPR013783">
    <property type="entry name" value="Ig-like_fold"/>
</dbReference>
<feature type="domain" description="Glycoside hydrolase family 5" evidence="8">
    <location>
        <begin position="230"/>
        <end position="529"/>
    </location>
</feature>
<dbReference type="GO" id="GO:0005576">
    <property type="term" value="C:extracellular region"/>
    <property type="evidence" value="ECO:0007669"/>
    <property type="project" value="TreeGrafter"/>
</dbReference>
<keyword evidence="4" id="KW-0119">Carbohydrate metabolism</keyword>
<dbReference type="SUPFAM" id="SSF51445">
    <property type="entry name" value="(Trans)glycosidases"/>
    <property type="match status" value="1"/>
</dbReference>
<accession>A0AAE3MF54</accession>
<dbReference type="GO" id="GO:0030245">
    <property type="term" value="P:cellulose catabolic process"/>
    <property type="evidence" value="ECO:0007669"/>
    <property type="project" value="UniProtKB-KW"/>
</dbReference>
<evidence type="ECO:0000259" key="9">
    <source>
        <dbReference type="Pfam" id="PF13004"/>
    </source>
</evidence>
<dbReference type="PANTHER" id="PTHR31297">
    <property type="entry name" value="GLUCAN ENDO-1,6-BETA-GLUCOSIDASE B"/>
    <property type="match status" value="1"/>
</dbReference>
<sequence>MKLHHILFSIWIGVMFFGGCSKDETTTIPELVLSVDRFDLSKAGESKTFHIKSNVDWSIESSETWCTVMPLSGFAGTNAITITSSENTSYETRESVVTVKAGDLSKTLTVSQNQDYLLALNQASFNILSDGGDVDVSMQISDDFNVEIDVDWISQKSLKSVADSILTFKVEANNTTLSRQGNITFTLNDITETAVIKQSGIDISIPADETGVESDAMTLASKMIVGWNIGNSMEVPGGETLWGNPVVSKQLIDGIKDAGFNAIRIPCAWDSYLEDQTNYKIKDEWLARVKEVVDYCVDNQMYTILNIHWDGGWLEEHPMYEYQDEVNRKQEILWKQIAVYFRDYDEHLLFAGTNEVRKDYNTPSNENIEVQESYVQTFVDAVRATGGKNAYRNLVVQTYNTVIDHGINLNTMPVDVVDNRLILEVHYYDPYDFTIKTDDVFNTQWGQGYADVSNWGQEDYLEAQFQKLKTKYIDNDIPVIIGEYSAMLRGDMSEEAQALHEESRNYYHKKINEVAKAKGITTFYWDNGYTTKNASGLFNRATGEPVHTDAIEAIVNVYK</sequence>
<evidence type="ECO:0000313" key="10">
    <source>
        <dbReference type="EMBL" id="MCW3806621.1"/>
    </source>
</evidence>
<evidence type="ECO:0000256" key="5">
    <source>
        <dbReference type="ARBA" id="ARBA00023295"/>
    </source>
</evidence>
<dbReference type="EMBL" id="JAPDPI010000027">
    <property type="protein sequence ID" value="MCW3806621.1"/>
    <property type="molecule type" value="Genomic_DNA"/>
</dbReference>
<dbReference type="Pfam" id="PF00150">
    <property type="entry name" value="Cellulase"/>
    <property type="match status" value="1"/>
</dbReference>
<dbReference type="CDD" id="cd14948">
    <property type="entry name" value="BACON"/>
    <property type="match status" value="2"/>
</dbReference>
<comment type="similarity">
    <text evidence="1 7">Belongs to the glycosyl hydrolase 5 (cellulase A) family.</text>
</comment>
<organism evidence="10 11">
    <name type="scientific">Plebeiibacterium marinum</name>
    <dbReference type="NCBI Taxonomy" id="2992111"/>
    <lineage>
        <taxon>Bacteria</taxon>
        <taxon>Pseudomonadati</taxon>
        <taxon>Bacteroidota</taxon>
        <taxon>Bacteroidia</taxon>
        <taxon>Marinilabiliales</taxon>
        <taxon>Marinilabiliaceae</taxon>
        <taxon>Plebeiibacterium</taxon>
    </lineage>
</organism>
<dbReference type="PANTHER" id="PTHR31297:SF41">
    <property type="entry name" value="ENDOGLUCANASE, PUTATIVE (AFU_ORTHOLOGUE AFUA_5G01830)-RELATED"/>
    <property type="match status" value="1"/>
</dbReference>
<name>A0AAE3MF54_9BACT</name>
<evidence type="ECO:0000256" key="3">
    <source>
        <dbReference type="ARBA" id="ARBA00023001"/>
    </source>
</evidence>
<dbReference type="GO" id="GO:0009986">
    <property type="term" value="C:cell surface"/>
    <property type="evidence" value="ECO:0007669"/>
    <property type="project" value="TreeGrafter"/>
</dbReference>
<dbReference type="InterPro" id="IPR001547">
    <property type="entry name" value="Glyco_hydro_5"/>
</dbReference>
<dbReference type="Gene3D" id="3.20.20.80">
    <property type="entry name" value="Glycosidases"/>
    <property type="match status" value="1"/>
</dbReference>
<reference evidence="10" key="1">
    <citation type="submission" date="2022-10" db="EMBL/GenBank/DDBJ databases">
        <authorList>
            <person name="Yu W.X."/>
        </authorList>
    </citation>
    <scope>NUCLEOTIDE SEQUENCE</scope>
    <source>
        <strain evidence="10">D04</strain>
    </source>
</reference>
<keyword evidence="6" id="KW-0624">Polysaccharide degradation</keyword>
<evidence type="ECO:0000256" key="2">
    <source>
        <dbReference type="ARBA" id="ARBA00022801"/>
    </source>
</evidence>
<feature type="domain" description="BACON" evidence="9">
    <location>
        <begin position="147"/>
        <end position="198"/>
    </location>
</feature>
<keyword evidence="2 7" id="KW-0378">Hydrolase</keyword>
<keyword evidence="11" id="KW-1185">Reference proteome</keyword>
<dbReference type="AlphaFoldDB" id="A0AAE3MF54"/>
<proteinExistence type="inferred from homology"/>
<protein>
    <submittedName>
        <fullName evidence="10">Cellulase family glycosylhydrolase</fullName>
    </submittedName>
</protein>
<dbReference type="Gene3D" id="2.60.40.10">
    <property type="entry name" value="Immunoglobulins"/>
    <property type="match status" value="2"/>
</dbReference>
<dbReference type="PROSITE" id="PS51257">
    <property type="entry name" value="PROKAR_LIPOPROTEIN"/>
    <property type="match status" value="1"/>
</dbReference>
<dbReference type="InterPro" id="IPR017853">
    <property type="entry name" value="GH"/>
</dbReference>